<accession>A0A2N0QGL1</accession>
<evidence type="ECO:0000256" key="12">
    <source>
        <dbReference type="ARBA" id="ARBA00044063"/>
    </source>
</evidence>
<organism evidence="19 20">
    <name type="scientific">Rhizophagus irregularis</name>
    <dbReference type="NCBI Taxonomy" id="588596"/>
    <lineage>
        <taxon>Eukaryota</taxon>
        <taxon>Fungi</taxon>
        <taxon>Fungi incertae sedis</taxon>
        <taxon>Mucoromycota</taxon>
        <taxon>Glomeromycotina</taxon>
        <taxon>Glomeromycetes</taxon>
        <taxon>Glomerales</taxon>
        <taxon>Glomeraceae</taxon>
        <taxon>Rhizophagus</taxon>
    </lineage>
</organism>
<protein>
    <recommendedName>
        <fullName evidence="14">Ammonium-dependent carbamoyl phosphate synthetase</fullName>
        <ecNumber evidence="12">6.3.4.16</ecNumber>
        <ecNumber evidence="3">6.3.5.5</ecNumber>
    </recommendedName>
    <alternativeName>
        <fullName evidence="13">Arginine-specific carbamoyl phosphate synthetase, ammonia chain</fullName>
    </alternativeName>
</protein>
<dbReference type="SUPFAM" id="SSF56059">
    <property type="entry name" value="Glutathione synthetase ATP-binding domain-like"/>
    <property type="match status" value="1"/>
</dbReference>
<feature type="non-terminal residue" evidence="19">
    <location>
        <position position="154"/>
    </location>
</feature>
<comment type="catalytic activity">
    <reaction evidence="16">
        <text>hydrogencarbonate + L-glutamine + 2 ATP + H2O = carbamoyl phosphate + L-glutamate + 2 ADP + phosphate + 2 H(+)</text>
        <dbReference type="Rhea" id="RHEA:18633"/>
        <dbReference type="ChEBI" id="CHEBI:15377"/>
        <dbReference type="ChEBI" id="CHEBI:15378"/>
        <dbReference type="ChEBI" id="CHEBI:17544"/>
        <dbReference type="ChEBI" id="CHEBI:29985"/>
        <dbReference type="ChEBI" id="CHEBI:30616"/>
        <dbReference type="ChEBI" id="CHEBI:43474"/>
        <dbReference type="ChEBI" id="CHEBI:58228"/>
        <dbReference type="ChEBI" id="CHEBI:58359"/>
        <dbReference type="ChEBI" id="CHEBI:456216"/>
        <dbReference type="EC" id="6.3.5.5"/>
    </reaction>
</comment>
<evidence type="ECO:0000256" key="13">
    <source>
        <dbReference type="ARBA" id="ARBA00044249"/>
    </source>
</evidence>
<proteinExistence type="inferred from homology"/>
<feature type="non-terminal residue" evidence="19">
    <location>
        <position position="1"/>
    </location>
</feature>
<dbReference type="PANTHER" id="PTHR11405:SF53">
    <property type="entry name" value="CARBAMOYL-PHOSPHATE SYNTHASE [AMMONIA], MITOCHONDRIAL"/>
    <property type="match status" value="1"/>
</dbReference>
<keyword evidence="10 17" id="KW-0067">ATP-binding</keyword>
<dbReference type="GO" id="GO:0005524">
    <property type="term" value="F:ATP binding"/>
    <property type="evidence" value="ECO:0007669"/>
    <property type="project" value="UniProtKB-UniRule"/>
</dbReference>
<dbReference type="EC" id="6.3.4.16" evidence="12"/>
<evidence type="ECO:0000313" key="20">
    <source>
        <dbReference type="Proteomes" id="UP000232688"/>
    </source>
</evidence>
<dbReference type="VEuPathDB" id="FungiDB:RhiirFUN_014153"/>
<dbReference type="InterPro" id="IPR005483">
    <property type="entry name" value="CPSase_dom"/>
</dbReference>
<keyword evidence="4" id="KW-0055">Arginine biosynthesis</keyword>
<evidence type="ECO:0000256" key="6">
    <source>
        <dbReference type="ARBA" id="ARBA00022605"/>
    </source>
</evidence>
<name>A0A2N0QGL1_9GLOM</name>
<keyword evidence="9 17" id="KW-0547">Nucleotide-binding</keyword>
<dbReference type="VEuPathDB" id="FungiDB:RhiirA1_487087"/>
<dbReference type="PROSITE" id="PS50975">
    <property type="entry name" value="ATP_GRASP"/>
    <property type="match status" value="1"/>
</dbReference>
<evidence type="ECO:0000256" key="5">
    <source>
        <dbReference type="ARBA" id="ARBA00022598"/>
    </source>
</evidence>
<keyword evidence="8" id="KW-0677">Repeat</keyword>
<evidence type="ECO:0000259" key="18">
    <source>
        <dbReference type="PROSITE" id="PS50975"/>
    </source>
</evidence>
<dbReference type="PANTHER" id="PTHR11405">
    <property type="entry name" value="CARBAMOYLTRANSFERASE FAMILY MEMBER"/>
    <property type="match status" value="1"/>
</dbReference>
<gene>
    <name evidence="19" type="ORF">RhiirA1_487087</name>
</gene>
<dbReference type="EMBL" id="LLXH01010725">
    <property type="protein sequence ID" value="PKC50197.1"/>
    <property type="molecule type" value="Genomic_DNA"/>
</dbReference>
<evidence type="ECO:0000256" key="10">
    <source>
        <dbReference type="ARBA" id="ARBA00022840"/>
    </source>
</evidence>
<dbReference type="PROSITE" id="PS00867">
    <property type="entry name" value="CPSASE_2"/>
    <property type="match status" value="1"/>
</dbReference>
<dbReference type="GO" id="GO:0004088">
    <property type="term" value="F:carbamoyl-phosphate synthase (glutamine-hydrolyzing) activity"/>
    <property type="evidence" value="ECO:0007669"/>
    <property type="project" value="UniProtKB-EC"/>
</dbReference>
<dbReference type="InterPro" id="IPR005479">
    <property type="entry name" value="CPAse_ATP-bd"/>
</dbReference>
<keyword evidence="5" id="KW-0436">Ligase</keyword>
<dbReference type="GO" id="GO:0006541">
    <property type="term" value="P:glutamine metabolic process"/>
    <property type="evidence" value="ECO:0007669"/>
    <property type="project" value="TreeGrafter"/>
</dbReference>
<comment type="similarity">
    <text evidence="2">Belongs to the CarB family.</text>
</comment>
<evidence type="ECO:0000256" key="17">
    <source>
        <dbReference type="PROSITE-ProRule" id="PRU00409"/>
    </source>
</evidence>
<evidence type="ECO:0000256" key="14">
    <source>
        <dbReference type="ARBA" id="ARBA00044318"/>
    </source>
</evidence>
<keyword evidence="6" id="KW-0028">Amino-acid biosynthesis</keyword>
<comment type="pathway">
    <text evidence="1">Amino-acid biosynthesis; L-arginine biosynthesis; carbamoyl phosphate from bicarbonate: step 1/1.</text>
</comment>
<evidence type="ECO:0000256" key="7">
    <source>
        <dbReference type="ARBA" id="ARBA00022723"/>
    </source>
</evidence>
<dbReference type="EC" id="6.3.5.5" evidence="3"/>
<evidence type="ECO:0000313" key="19">
    <source>
        <dbReference type="EMBL" id="PKC50197.1"/>
    </source>
</evidence>
<dbReference type="VEuPathDB" id="FungiDB:FUN_016136"/>
<comment type="caution">
    <text evidence="19">The sequence shown here is derived from an EMBL/GenBank/DDBJ whole genome shotgun (WGS) entry which is preliminary data.</text>
</comment>
<dbReference type="AlphaFoldDB" id="A0A2N0QGL1"/>
<evidence type="ECO:0000256" key="3">
    <source>
        <dbReference type="ARBA" id="ARBA00012738"/>
    </source>
</evidence>
<dbReference type="Proteomes" id="UP000232688">
    <property type="component" value="Unassembled WGS sequence"/>
</dbReference>
<keyword evidence="11" id="KW-0464">Manganese</keyword>
<dbReference type="GO" id="GO:0005737">
    <property type="term" value="C:cytoplasm"/>
    <property type="evidence" value="ECO:0007669"/>
    <property type="project" value="TreeGrafter"/>
</dbReference>
<evidence type="ECO:0000256" key="11">
    <source>
        <dbReference type="ARBA" id="ARBA00023211"/>
    </source>
</evidence>
<dbReference type="PRINTS" id="PR00098">
    <property type="entry name" value="CPSASE"/>
</dbReference>
<feature type="domain" description="ATP-grasp" evidence="18">
    <location>
        <begin position="8"/>
        <end position="80"/>
    </location>
</feature>
<dbReference type="Gene3D" id="3.30.470.20">
    <property type="entry name" value="ATP-grasp fold, B domain"/>
    <property type="match status" value="1"/>
</dbReference>
<evidence type="ECO:0000256" key="16">
    <source>
        <dbReference type="ARBA" id="ARBA00048816"/>
    </source>
</evidence>
<dbReference type="InterPro" id="IPR011761">
    <property type="entry name" value="ATP-grasp"/>
</dbReference>
<evidence type="ECO:0000256" key="2">
    <source>
        <dbReference type="ARBA" id="ARBA00009799"/>
    </source>
</evidence>
<evidence type="ECO:0000256" key="4">
    <source>
        <dbReference type="ARBA" id="ARBA00022571"/>
    </source>
</evidence>
<comment type="catalytic activity">
    <reaction evidence="15">
        <text>hydrogencarbonate + NH4(+) + 2 ATP = carbamoyl phosphate + 2 ADP + phosphate + 2 H(+)</text>
        <dbReference type="Rhea" id="RHEA:18029"/>
        <dbReference type="ChEBI" id="CHEBI:15378"/>
        <dbReference type="ChEBI" id="CHEBI:17544"/>
        <dbReference type="ChEBI" id="CHEBI:28938"/>
        <dbReference type="ChEBI" id="CHEBI:30616"/>
        <dbReference type="ChEBI" id="CHEBI:43474"/>
        <dbReference type="ChEBI" id="CHEBI:58228"/>
        <dbReference type="ChEBI" id="CHEBI:456216"/>
        <dbReference type="EC" id="6.3.4.16"/>
    </reaction>
</comment>
<dbReference type="FunFam" id="3.30.470.20:FF:000026">
    <property type="entry name" value="Carbamoyl-phosphate synthase large chain"/>
    <property type="match status" value="1"/>
</dbReference>
<evidence type="ECO:0000256" key="1">
    <source>
        <dbReference type="ARBA" id="ARBA00005077"/>
    </source>
</evidence>
<dbReference type="GO" id="GO:0004087">
    <property type="term" value="F:carbamoyl-phosphate synthase (ammonia) activity"/>
    <property type="evidence" value="ECO:0007669"/>
    <property type="project" value="UniProtKB-EC"/>
</dbReference>
<keyword evidence="7" id="KW-0479">Metal-binding</keyword>
<reference evidence="19 20" key="1">
    <citation type="submission" date="2017-10" db="EMBL/GenBank/DDBJ databases">
        <title>Extensive intraspecific genome diversity in a model arbuscular mycorrhizal fungus.</title>
        <authorList>
            <person name="Chen E.C.H."/>
            <person name="Morin E."/>
            <person name="Baudet D."/>
            <person name="Noel J."/>
            <person name="Ndikumana S."/>
            <person name="Charron P."/>
            <person name="St-Onge C."/>
            <person name="Giorgi J."/>
            <person name="Grigoriev I.V."/>
            <person name="Roux C."/>
            <person name="Martin F.M."/>
            <person name="Corradi N."/>
        </authorList>
    </citation>
    <scope>NUCLEOTIDE SEQUENCE [LARGE SCALE GENOMIC DNA]</scope>
    <source>
        <strain evidence="19 20">A1</strain>
    </source>
</reference>
<dbReference type="Pfam" id="PF02786">
    <property type="entry name" value="CPSase_L_D2"/>
    <property type="match status" value="1"/>
</dbReference>
<sequence length="154" mass="16954">DSISVYPPQKLTEEQKATLVDYTTRLAKGLNIIGLMNIQYVLSNGEIYVIEVNPRSSRTVPFLSKITNIPMANIATKAILGQSIVEQGYPTGLAKEQKGVFVKVPVFSFAKLRRVDITLGPEMKSTGEVMGKDATFEKALYKGFVASGMEIKQH</sequence>
<evidence type="ECO:0000256" key="8">
    <source>
        <dbReference type="ARBA" id="ARBA00022737"/>
    </source>
</evidence>
<evidence type="ECO:0000256" key="15">
    <source>
        <dbReference type="ARBA" id="ARBA00047359"/>
    </source>
</evidence>
<dbReference type="GO" id="GO:0046872">
    <property type="term" value="F:metal ion binding"/>
    <property type="evidence" value="ECO:0007669"/>
    <property type="project" value="UniProtKB-KW"/>
</dbReference>
<dbReference type="GO" id="GO:0006526">
    <property type="term" value="P:L-arginine biosynthetic process"/>
    <property type="evidence" value="ECO:0007669"/>
    <property type="project" value="UniProtKB-KW"/>
</dbReference>
<reference evidence="19 20" key="2">
    <citation type="submission" date="2017-10" db="EMBL/GenBank/DDBJ databases">
        <title>Genome analyses suggest a sexual origin of heterokaryosis in a supposedly ancient asexual fungus.</title>
        <authorList>
            <person name="Corradi N."/>
            <person name="Sedzielewska K."/>
            <person name="Noel J."/>
            <person name="Charron P."/>
            <person name="Farinelli L."/>
            <person name="Marton T."/>
            <person name="Kruger M."/>
            <person name="Pelin A."/>
            <person name="Brachmann A."/>
            <person name="Corradi N."/>
        </authorList>
    </citation>
    <scope>NUCLEOTIDE SEQUENCE [LARGE SCALE GENOMIC DNA]</scope>
    <source>
        <strain evidence="19 20">A1</strain>
    </source>
</reference>
<evidence type="ECO:0000256" key="9">
    <source>
        <dbReference type="ARBA" id="ARBA00022741"/>
    </source>
</evidence>